<dbReference type="PANTHER" id="PTHR45784:SF3">
    <property type="entry name" value="C-TYPE LECTIN DOMAIN FAMILY 4 MEMBER K-LIKE-RELATED"/>
    <property type="match status" value="1"/>
</dbReference>
<dbReference type="InterPro" id="IPR018378">
    <property type="entry name" value="C-type_lectin_CS"/>
</dbReference>
<feature type="chain" id="PRO_5012790771" evidence="2">
    <location>
        <begin position="21"/>
        <end position="315"/>
    </location>
</feature>
<dbReference type="Pfam" id="PF00059">
    <property type="entry name" value="Lectin_C"/>
    <property type="match status" value="2"/>
</dbReference>
<evidence type="ECO:0000256" key="2">
    <source>
        <dbReference type="SAM" id="SignalP"/>
    </source>
</evidence>
<reference evidence="5" key="2">
    <citation type="submission" date="2025-08" db="UniProtKB">
        <authorList>
            <consortium name="RefSeq"/>
        </authorList>
    </citation>
    <scope>IDENTIFICATION</scope>
    <source>
        <tissue evidence="5">Blood</tissue>
    </source>
</reference>
<dbReference type="SMART" id="SM00034">
    <property type="entry name" value="CLECT"/>
    <property type="match status" value="2"/>
</dbReference>
<evidence type="ECO:0000256" key="1">
    <source>
        <dbReference type="ARBA" id="ARBA00023157"/>
    </source>
</evidence>
<dbReference type="PANTHER" id="PTHR45784">
    <property type="entry name" value="C-TYPE LECTIN DOMAIN FAMILY 20 MEMBER A-RELATED"/>
    <property type="match status" value="1"/>
</dbReference>
<dbReference type="Proteomes" id="UP000221080">
    <property type="component" value="Chromosome 29"/>
</dbReference>
<keyword evidence="1" id="KW-1015">Disulfide bond</keyword>
<feature type="domain" description="C-type lectin" evidence="3">
    <location>
        <begin position="21"/>
        <end position="138"/>
    </location>
</feature>
<protein>
    <submittedName>
        <fullName evidence="5">Macrophage mannose receptor 1</fullName>
    </submittedName>
</protein>
<dbReference type="OrthoDB" id="418245at2759"/>
<dbReference type="RefSeq" id="XP_017316548.1">
    <property type="nucleotide sequence ID" value="XM_017461059.3"/>
</dbReference>
<dbReference type="PROSITE" id="PS00615">
    <property type="entry name" value="C_TYPE_LECTIN_1"/>
    <property type="match status" value="1"/>
</dbReference>
<dbReference type="SUPFAM" id="SSF56436">
    <property type="entry name" value="C-type lectin-like"/>
    <property type="match status" value="2"/>
</dbReference>
<dbReference type="KEGG" id="ipu:108260640"/>
<dbReference type="PROSITE" id="PS50041">
    <property type="entry name" value="C_TYPE_LECTIN_2"/>
    <property type="match status" value="2"/>
</dbReference>
<reference evidence="4" key="1">
    <citation type="journal article" date="2016" name="Nat. Commun.">
        <title>The channel catfish genome sequence provides insights into the evolution of scale formation in teleosts.</title>
        <authorList>
            <person name="Liu Z."/>
            <person name="Liu S."/>
            <person name="Yao J."/>
            <person name="Bao L."/>
            <person name="Zhang J."/>
            <person name="Li Y."/>
            <person name="Jiang C."/>
            <person name="Sun L."/>
            <person name="Wang R."/>
            <person name="Zhang Y."/>
            <person name="Zhou T."/>
            <person name="Zeng Q."/>
            <person name="Fu Q."/>
            <person name="Gao S."/>
            <person name="Li N."/>
            <person name="Koren S."/>
            <person name="Jiang Y."/>
            <person name="Zimin A."/>
            <person name="Xu P."/>
            <person name="Phillippy A.M."/>
            <person name="Geng X."/>
            <person name="Song L."/>
            <person name="Sun F."/>
            <person name="Li C."/>
            <person name="Wang X."/>
            <person name="Chen A."/>
            <person name="Jin Y."/>
            <person name="Yuan Z."/>
            <person name="Yang Y."/>
            <person name="Tan S."/>
            <person name="Peatman E."/>
            <person name="Lu J."/>
            <person name="Qin Z."/>
            <person name="Dunham R."/>
            <person name="Li Z."/>
            <person name="Sonstegard T."/>
            <person name="Feng J."/>
            <person name="Danzmann R.G."/>
            <person name="Schroeder S."/>
            <person name="Scheffler B."/>
            <person name="Duke M.V."/>
            <person name="Ballard L."/>
            <person name="Kucuktas H."/>
            <person name="Kaltenboeck L."/>
            <person name="Liu H."/>
            <person name="Armbruster J."/>
            <person name="Xie Y."/>
            <person name="Kirby M.L."/>
            <person name="Tian Y."/>
            <person name="Flanagan M.E."/>
            <person name="Mu W."/>
            <person name="Waldbieser G.C."/>
        </authorList>
    </citation>
    <scope>NUCLEOTIDE SEQUENCE [LARGE SCALE GENOMIC DNA]</scope>
    <source>
        <strain evidence="4">SDA103</strain>
    </source>
</reference>
<evidence type="ECO:0000313" key="5">
    <source>
        <dbReference type="RefSeq" id="XP_017316548.1"/>
    </source>
</evidence>
<dbReference type="OMA" id="HNDNCAS"/>
<dbReference type="InterPro" id="IPR016187">
    <property type="entry name" value="CTDL_fold"/>
</dbReference>
<feature type="signal peptide" evidence="2">
    <location>
        <begin position="1"/>
        <end position="20"/>
    </location>
</feature>
<proteinExistence type="predicted"/>
<dbReference type="AlphaFoldDB" id="A0A2D0QCZ7"/>
<dbReference type="GeneID" id="108260640"/>
<dbReference type="InterPro" id="IPR016186">
    <property type="entry name" value="C-type_lectin-like/link_sf"/>
</dbReference>
<keyword evidence="4" id="KW-1185">Reference proteome</keyword>
<name>A0A2D0QCZ7_ICTPU</name>
<organism evidence="4 5">
    <name type="scientific">Ictalurus punctatus</name>
    <name type="common">Channel catfish</name>
    <name type="synonym">Silurus punctatus</name>
    <dbReference type="NCBI Taxonomy" id="7998"/>
    <lineage>
        <taxon>Eukaryota</taxon>
        <taxon>Metazoa</taxon>
        <taxon>Chordata</taxon>
        <taxon>Craniata</taxon>
        <taxon>Vertebrata</taxon>
        <taxon>Euteleostomi</taxon>
        <taxon>Actinopterygii</taxon>
        <taxon>Neopterygii</taxon>
        <taxon>Teleostei</taxon>
        <taxon>Ostariophysi</taxon>
        <taxon>Siluriformes</taxon>
        <taxon>Ictaluridae</taxon>
        <taxon>Ictalurus</taxon>
    </lineage>
</organism>
<dbReference type="InterPro" id="IPR001304">
    <property type="entry name" value="C-type_lectin-like"/>
</dbReference>
<evidence type="ECO:0000313" key="4">
    <source>
        <dbReference type="Proteomes" id="UP000221080"/>
    </source>
</evidence>
<sequence>MKLNHFLLLCLTGFVSITLQDDRHQYYLIKNLATWSDAQSYCKSNYDNLATVQTDDDWERFNIEAESKGVPATGWIGLYNNVNTWYLINNGIGVYISRSFWAPGQPDNAGGNQACGAINASGYWLDYYCGDQKPFICYDAIQGFVAVNSSMYTFGQTLWYCQTHHKDIASPLNETQNNELQQLAMLQGTSWIGLFRSTWKWSDSTTPTTLRWAPGFPNNVDHNDNCASANNSLIVDRQCNSQFYFFCHTKYIQKTQTLKLKIKGDKSVFDPAVQSAILQQLTLKLNDHGLSRDTQVAWKVQQDGSIFYKKSKDDL</sequence>
<keyword evidence="2" id="KW-0732">Signal</keyword>
<accession>A0A2D0QCZ7</accession>
<gene>
    <name evidence="5" type="primary">LOC108260640</name>
</gene>
<feature type="domain" description="C-type lectin" evidence="3">
    <location>
        <begin position="137"/>
        <end position="248"/>
    </location>
</feature>
<keyword evidence="5" id="KW-0675">Receptor</keyword>
<dbReference type="Gene3D" id="3.10.100.10">
    <property type="entry name" value="Mannose-Binding Protein A, subunit A"/>
    <property type="match status" value="2"/>
</dbReference>
<evidence type="ECO:0000259" key="3">
    <source>
        <dbReference type="PROSITE" id="PS50041"/>
    </source>
</evidence>